<evidence type="ECO:0000256" key="1">
    <source>
        <dbReference type="ARBA" id="ARBA00008007"/>
    </source>
</evidence>
<evidence type="ECO:0000259" key="3">
    <source>
        <dbReference type="Pfam" id="PF18912"/>
    </source>
</evidence>
<dbReference type="Gene3D" id="3.40.50.2020">
    <property type="match status" value="1"/>
</dbReference>
<reference evidence="5" key="1">
    <citation type="submission" date="2016-10" db="EMBL/GenBank/DDBJ databases">
        <authorList>
            <person name="Varghese N."/>
            <person name="Submissions S."/>
        </authorList>
    </citation>
    <scope>NUCLEOTIDE SEQUENCE [LARGE SCALE GENOMIC DNA]</scope>
    <source>
        <strain evidence="5">Jip14</strain>
    </source>
</reference>
<protein>
    <submittedName>
        <fullName evidence="4">ComF family protein</fullName>
    </submittedName>
</protein>
<feature type="domain" description="Phosphoribosyltransferase" evidence="2">
    <location>
        <begin position="157"/>
        <end position="249"/>
    </location>
</feature>
<dbReference type="STRING" id="332977.SAMN05421740_10631"/>
<dbReference type="Proteomes" id="UP000198916">
    <property type="component" value="Unassembled WGS sequence"/>
</dbReference>
<dbReference type="InterPro" id="IPR051910">
    <property type="entry name" value="ComF/GntX_DNA_util-trans"/>
</dbReference>
<dbReference type="AlphaFoldDB" id="A0A1H7QPU3"/>
<dbReference type="InterPro" id="IPR044005">
    <property type="entry name" value="DZR_2"/>
</dbReference>
<name>A0A1H7QPU3_9SPHI</name>
<dbReference type="Pfam" id="PF00156">
    <property type="entry name" value="Pribosyltran"/>
    <property type="match status" value="1"/>
</dbReference>
<keyword evidence="5" id="KW-1185">Reference proteome</keyword>
<gene>
    <name evidence="4" type="ORF">SAMN05421740_10631</name>
</gene>
<accession>A0A1H7QPU3</accession>
<comment type="similarity">
    <text evidence="1">Belongs to the ComF/GntX family.</text>
</comment>
<evidence type="ECO:0000313" key="5">
    <source>
        <dbReference type="Proteomes" id="UP000198916"/>
    </source>
</evidence>
<sequence length="252" mass="28395">MLLADNWLSRRWQARQFDCLPMIIKQYFKDFIALFFPQTCVGCDAPLVRGEDLICTTCWYHMPYTHGHKDARNVSARQLWGRAQLEAVASYMYFLDASRVQQLLHQLKYRNRPEIGVLMGTKYGEILSATAPFNQIDIIVPIPLHPVKLRKRGYNQSVFFAQGLSSSMQRPVVAHCVARHRATESQTQKNRYERYENMLGTFMVSDPGIVTGKHILLADDVLTTGATIEACATVLLDAGAAKVSAVTIAKAV</sequence>
<dbReference type="EMBL" id="FNZR01000006">
    <property type="protein sequence ID" value="SEL49635.1"/>
    <property type="molecule type" value="Genomic_DNA"/>
</dbReference>
<dbReference type="InterPro" id="IPR000836">
    <property type="entry name" value="PRTase_dom"/>
</dbReference>
<evidence type="ECO:0000259" key="2">
    <source>
        <dbReference type="Pfam" id="PF00156"/>
    </source>
</evidence>
<organism evidence="4 5">
    <name type="scientific">Parapedobacter koreensis</name>
    <dbReference type="NCBI Taxonomy" id="332977"/>
    <lineage>
        <taxon>Bacteria</taxon>
        <taxon>Pseudomonadati</taxon>
        <taxon>Bacteroidota</taxon>
        <taxon>Sphingobacteriia</taxon>
        <taxon>Sphingobacteriales</taxon>
        <taxon>Sphingobacteriaceae</taxon>
        <taxon>Parapedobacter</taxon>
    </lineage>
</organism>
<feature type="domain" description="Double zinc ribbon" evidence="3">
    <location>
        <begin position="32"/>
        <end position="64"/>
    </location>
</feature>
<dbReference type="Pfam" id="PF18912">
    <property type="entry name" value="DZR_2"/>
    <property type="match status" value="1"/>
</dbReference>
<dbReference type="CDD" id="cd06223">
    <property type="entry name" value="PRTases_typeI"/>
    <property type="match status" value="1"/>
</dbReference>
<dbReference type="PANTHER" id="PTHR47505">
    <property type="entry name" value="DNA UTILIZATION PROTEIN YHGH"/>
    <property type="match status" value="1"/>
</dbReference>
<dbReference type="PANTHER" id="PTHR47505:SF1">
    <property type="entry name" value="DNA UTILIZATION PROTEIN YHGH"/>
    <property type="match status" value="1"/>
</dbReference>
<dbReference type="InterPro" id="IPR029057">
    <property type="entry name" value="PRTase-like"/>
</dbReference>
<evidence type="ECO:0000313" key="4">
    <source>
        <dbReference type="EMBL" id="SEL49635.1"/>
    </source>
</evidence>
<proteinExistence type="inferred from homology"/>
<dbReference type="SUPFAM" id="SSF53271">
    <property type="entry name" value="PRTase-like"/>
    <property type="match status" value="1"/>
</dbReference>